<proteinExistence type="inferred from homology"/>
<dbReference type="Gene3D" id="3.40.50.300">
    <property type="entry name" value="P-loop containing nucleotide triphosphate hydrolases"/>
    <property type="match status" value="1"/>
</dbReference>
<dbReference type="PANTHER" id="PTHR42781">
    <property type="entry name" value="SPERMIDINE/PUTRESCINE IMPORT ATP-BINDING PROTEIN POTA"/>
    <property type="match status" value="1"/>
</dbReference>
<dbReference type="GO" id="GO:0016887">
    <property type="term" value="F:ATP hydrolysis activity"/>
    <property type="evidence" value="ECO:0007669"/>
    <property type="project" value="InterPro"/>
</dbReference>
<feature type="domain" description="ABC transporter" evidence="9">
    <location>
        <begin position="21"/>
        <end position="251"/>
    </location>
</feature>
<evidence type="ECO:0000313" key="11">
    <source>
        <dbReference type="Proteomes" id="UP000239434"/>
    </source>
</evidence>
<keyword evidence="6 10" id="KW-0067">ATP-binding</keyword>
<keyword evidence="8" id="KW-0472">Membrane</keyword>
<evidence type="ECO:0000256" key="7">
    <source>
        <dbReference type="ARBA" id="ARBA00022967"/>
    </source>
</evidence>
<organism evidence="10 11">
    <name type="scientific">Phyllobacterium phragmitis</name>
    <dbReference type="NCBI Taxonomy" id="2670329"/>
    <lineage>
        <taxon>Bacteria</taxon>
        <taxon>Pseudomonadati</taxon>
        <taxon>Pseudomonadota</taxon>
        <taxon>Alphaproteobacteria</taxon>
        <taxon>Hyphomicrobiales</taxon>
        <taxon>Phyllobacteriaceae</taxon>
        <taxon>Phyllobacterium</taxon>
    </lineage>
</organism>
<keyword evidence="11" id="KW-1185">Reference proteome</keyword>
<dbReference type="PROSITE" id="PS50893">
    <property type="entry name" value="ABC_TRANSPORTER_2"/>
    <property type="match status" value="1"/>
</dbReference>
<dbReference type="InterPro" id="IPR008995">
    <property type="entry name" value="Mo/tungstate-bd_C_term_dom"/>
</dbReference>
<evidence type="ECO:0000313" key="10">
    <source>
        <dbReference type="EMBL" id="PRD42002.1"/>
    </source>
</evidence>
<dbReference type="SMART" id="SM00382">
    <property type="entry name" value="AAA"/>
    <property type="match status" value="1"/>
</dbReference>
<protein>
    <submittedName>
        <fullName evidence="10">Polyamine ABC transporter ATP-binding protein</fullName>
    </submittedName>
</protein>
<dbReference type="Gene3D" id="2.40.50.100">
    <property type="match status" value="1"/>
</dbReference>
<evidence type="ECO:0000256" key="2">
    <source>
        <dbReference type="ARBA" id="ARBA00022448"/>
    </source>
</evidence>
<gene>
    <name evidence="10" type="ORF">C5748_18790</name>
</gene>
<dbReference type="InterPro" id="IPR013611">
    <property type="entry name" value="Transp-assoc_OB_typ2"/>
</dbReference>
<dbReference type="GO" id="GO:0043190">
    <property type="term" value="C:ATP-binding cassette (ABC) transporter complex"/>
    <property type="evidence" value="ECO:0007669"/>
    <property type="project" value="InterPro"/>
</dbReference>
<keyword evidence="7" id="KW-1278">Translocase</keyword>
<dbReference type="GO" id="GO:0015697">
    <property type="term" value="P:quaternary ammonium group transport"/>
    <property type="evidence" value="ECO:0007669"/>
    <property type="project" value="UniProtKB-ARBA"/>
</dbReference>
<dbReference type="GO" id="GO:0005524">
    <property type="term" value="F:ATP binding"/>
    <property type="evidence" value="ECO:0007669"/>
    <property type="project" value="UniProtKB-KW"/>
</dbReference>
<keyword evidence="5" id="KW-0547">Nucleotide-binding</keyword>
<dbReference type="Proteomes" id="UP000239434">
    <property type="component" value="Unassembled WGS sequence"/>
</dbReference>
<reference evidence="10 11" key="1">
    <citation type="submission" date="2018-02" db="EMBL/GenBank/DDBJ databases">
        <title>The draft genome of Phyllobacterium sp. 1N-3.</title>
        <authorList>
            <person name="Liu L."/>
            <person name="Li L."/>
            <person name="Zhang X."/>
            <person name="Wang T."/>
            <person name="Liang L."/>
        </authorList>
    </citation>
    <scope>NUCLEOTIDE SEQUENCE [LARGE SCALE GENOMIC DNA]</scope>
    <source>
        <strain evidence="10 11">1N-3</strain>
    </source>
</reference>
<dbReference type="InterPro" id="IPR003439">
    <property type="entry name" value="ABC_transporter-like_ATP-bd"/>
</dbReference>
<comment type="similarity">
    <text evidence="1">Belongs to the ABC transporter superfamily.</text>
</comment>
<evidence type="ECO:0000256" key="3">
    <source>
        <dbReference type="ARBA" id="ARBA00022475"/>
    </source>
</evidence>
<dbReference type="InterPro" id="IPR027417">
    <property type="entry name" value="P-loop_NTPase"/>
</dbReference>
<dbReference type="InterPro" id="IPR050093">
    <property type="entry name" value="ABC_SmlMolc_Importer"/>
</dbReference>
<dbReference type="RefSeq" id="WP_105743533.1">
    <property type="nucleotide sequence ID" value="NZ_PVBR01000015.1"/>
</dbReference>
<dbReference type="SUPFAM" id="SSF52540">
    <property type="entry name" value="P-loop containing nucleoside triphosphate hydrolases"/>
    <property type="match status" value="1"/>
</dbReference>
<dbReference type="SUPFAM" id="SSF50331">
    <property type="entry name" value="MOP-like"/>
    <property type="match status" value="1"/>
</dbReference>
<dbReference type="PANTHER" id="PTHR42781:SF1">
    <property type="entry name" value="THIAMINE IMPORT ATP-BINDING PROTEIN THIQ"/>
    <property type="match status" value="1"/>
</dbReference>
<evidence type="ECO:0000259" key="9">
    <source>
        <dbReference type="PROSITE" id="PS50893"/>
    </source>
</evidence>
<keyword evidence="4" id="KW-0997">Cell inner membrane</keyword>
<evidence type="ECO:0000256" key="4">
    <source>
        <dbReference type="ARBA" id="ARBA00022519"/>
    </source>
</evidence>
<dbReference type="InterPro" id="IPR003593">
    <property type="entry name" value="AAA+_ATPase"/>
</dbReference>
<dbReference type="EMBL" id="PVBR01000015">
    <property type="protein sequence ID" value="PRD42002.1"/>
    <property type="molecule type" value="Genomic_DNA"/>
</dbReference>
<dbReference type="GO" id="GO:0022857">
    <property type="term" value="F:transmembrane transporter activity"/>
    <property type="evidence" value="ECO:0007669"/>
    <property type="project" value="InterPro"/>
</dbReference>
<dbReference type="InterPro" id="IPR017871">
    <property type="entry name" value="ABC_transporter-like_CS"/>
</dbReference>
<evidence type="ECO:0000256" key="8">
    <source>
        <dbReference type="ARBA" id="ARBA00023136"/>
    </source>
</evidence>
<sequence length="381" mass="41478">MQAVATETGAESRPKALPVAVSVKDVSMVFDGFHAVHSASFELPTGKFLTILGPSGSGKTTLLRLIAGFQRPTSGEIFINGEAVNAVPPHKRSIGMVFQKLALFPHMTAAENVAFPLKMRRRDARSIPERVERYLDLVKLGGFGTRRVHELSGGQQQRVAIARALVFEPDLLLLDEPLAALDRKLREEMQLEFRRIQRELGVTTINVTHDQREALVVSDEVIVMDGGRIQQKARPSETYRNPSNAFVAHFIGVTNFITGTVRSLASRDVVFVQGENALPGVVGDASNPPKAGGTALGAIRAEQIRMAGDAAALAGLDMVQQGTIADAIFEGERVVYEVRVPSLGDALFRVFDHDPVAHTQFEQGAAVHLGWNARDMLVFDK</sequence>
<evidence type="ECO:0000256" key="5">
    <source>
        <dbReference type="ARBA" id="ARBA00022741"/>
    </source>
</evidence>
<dbReference type="Pfam" id="PF00005">
    <property type="entry name" value="ABC_tran"/>
    <property type="match status" value="1"/>
</dbReference>
<dbReference type="Pfam" id="PF08402">
    <property type="entry name" value="TOBE_2"/>
    <property type="match status" value="1"/>
</dbReference>
<evidence type="ECO:0000256" key="6">
    <source>
        <dbReference type="ARBA" id="ARBA00022840"/>
    </source>
</evidence>
<comment type="caution">
    <text evidence="10">The sequence shown here is derived from an EMBL/GenBank/DDBJ whole genome shotgun (WGS) entry which is preliminary data.</text>
</comment>
<keyword evidence="2" id="KW-0813">Transport</keyword>
<evidence type="ECO:0000256" key="1">
    <source>
        <dbReference type="ARBA" id="ARBA00005417"/>
    </source>
</evidence>
<dbReference type="AlphaFoldDB" id="A0A2S9IND3"/>
<dbReference type="FunFam" id="3.40.50.300:FF:000425">
    <property type="entry name" value="Probable ABC transporter, ATP-binding subunit"/>
    <property type="match status" value="1"/>
</dbReference>
<name>A0A2S9IND3_9HYPH</name>
<dbReference type="PROSITE" id="PS00211">
    <property type="entry name" value="ABC_TRANSPORTER_1"/>
    <property type="match status" value="1"/>
</dbReference>
<accession>A0A2S9IND3</accession>
<keyword evidence="3" id="KW-1003">Cell membrane</keyword>